<evidence type="ECO:0000259" key="1">
    <source>
        <dbReference type="PROSITE" id="PS50835"/>
    </source>
</evidence>
<dbReference type="PANTHER" id="PTHR45889">
    <property type="entry name" value="IG-LIKE DOMAIN-CONTAINING PROTEIN"/>
    <property type="match status" value="1"/>
</dbReference>
<dbReference type="InterPro" id="IPR003599">
    <property type="entry name" value="Ig_sub"/>
</dbReference>
<dbReference type="AlphaFoldDB" id="A0A0N4U8B6"/>
<evidence type="ECO:0000313" key="2">
    <source>
        <dbReference type="EMBL" id="VDN57463.1"/>
    </source>
</evidence>
<dbReference type="Pfam" id="PF13927">
    <property type="entry name" value="Ig_3"/>
    <property type="match status" value="1"/>
</dbReference>
<evidence type="ECO:0000313" key="4">
    <source>
        <dbReference type="Proteomes" id="UP000274756"/>
    </source>
</evidence>
<protein>
    <submittedName>
        <fullName evidence="5">Ig-like domain-containing protein</fullName>
    </submittedName>
</protein>
<dbReference type="Gene3D" id="2.60.40.10">
    <property type="entry name" value="Immunoglobulins"/>
    <property type="match status" value="2"/>
</dbReference>
<sequence length="282" mass="32011">MESFPIPVSFNQKYFKLKRDQLKCGKNLLNQIIYIFIYEQEGCIRSLGYPSANDLYYLPLKHIITKGRRFIAEEGKSVEMPCDVAGAQPENVVIWKRGDHVLFTDEDALHDDQRFELHRENNCEFDNAAFFSFFCKHYSANFQLIINNVEPYDTAAYICSTTAPESSITHYLQMISIPPSVTISPDTRPLLVNVGENVAVKCIGSGNPTPKILWTRKGADMPKNAEIKHGQLRLKHVTVPDSGLYVCEGSNSVGRSAHASIEIFVQNIYSKMSFFLILKYIL</sequence>
<reference evidence="5" key="1">
    <citation type="submission" date="2017-02" db="UniProtKB">
        <authorList>
            <consortium name="WormBaseParasite"/>
        </authorList>
    </citation>
    <scope>IDENTIFICATION</scope>
</reference>
<feature type="domain" description="Ig-like" evidence="1">
    <location>
        <begin position="179"/>
        <end position="262"/>
    </location>
</feature>
<dbReference type="InterPro" id="IPR036179">
    <property type="entry name" value="Ig-like_dom_sf"/>
</dbReference>
<dbReference type="OrthoDB" id="6159398at2759"/>
<organism evidence="3 5">
    <name type="scientific">Dracunculus medinensis</name>
    <name type="common">Guinea worm</name>
    <dbReference type="NCBI Taxonomy" id="318479"/>
    <lineage>
        <taxon>Eukaryota</taxon>
        <taxon>Metazoa</taxon>
        <taxon>Ecdysozoa</taxon>
        <taxon>Nematoda</taxon>
        <taxon>Chromadorea</taxon>
        <taxon>Rhabditida</taxon>
        <taxon>Spirurina</taxon>
        <taxon>Dracunculoidea</taxon>
        <taxon>Dracunculidae</taxon>
        <taxon>Dracunculus</taxon>
    </lineage>
</organism>
<evidence type="ECO:0000313" key="5">
    <source>
        <dbReference type="WBParaSite" id="DME_0000327701-mRNA-1"/>
    </source>
</evidence>
<dbReference type="PROSITE" id="PS50835">
    <property type="entry name" value="IG_LIKE"/>
    <property type="match status" value="2"/>
</dbReference>
<dbReference type="InterPro" id="IPR013783">
    <property type="entry name" value="Ig-like_fold"/>
</dbReference>
<accession>A0A0N4U8B6</accession>
<dbReference type="Proteomes" id="UP000038040">
    <property type="component" value="Unplaced"/>
</dbReference>
<dbReference type="WBParaSite" id="DME_0000327701-mRNA-1">
    <property type="protein sequence ID" value="DME_0000327701-mRNA-1"/>
    <property type="gene ID" value="DME_0000327701"/>
</dbReference>
<dbReference type="SMART" id="SM00409">
    <property type="entry name" value="IG"/>
    <property type="match status" value="2"/>
</dbReference>
<dbReference type="PANTHER" id="PTHR45889:SF8">
    <property type="entry name" value="IG-LIKE DOMAIN-CONTAINING PROTEIN"/>
    <property type="match status" value="1"/>
</dbReference>
<dbReference type="Proteomes" id="UP000274756">
    <property type="component" value="Unassembled WGS sequence"/>
</dbReference>
<dbReference type="InterPro" id="IPR007110">
    <property type="entry name" value="Ig-like_dom"/>
</dbReference>
<dbReference type="SUPFAM" id="SSF48726">
    <property type="entry name" value="Immunoglobulin"/>
    <property type="match status" value="2"/>
</dbReference>
<gene>
    <name evidence="2" type="ORF">DME_LOCUS7436</name>
</gene>
<dbReference type="STRING" id="318479.A0A0N4U8B6"/>
<feature type="domain" description="Ig-like" evidence="1">
    <location>
        <begin position="59"/>
        <end position="169"/>
    </location>
</feature>
<name>A0A0N4U8B6_DRAME</name>
<dbReference type="SMART" id="SM00408">
    <property type="entry name" value="IGc2"/>
    <property type="match status" value="2"/>
</dbReference>
<evidence type="ECO:0000313" key="3">
    <source>
        <dbReference type="Proteomes" id="UP000038040"/>
    </source>
</evidence>
<keyword evidence="4" id="KW-1185">Reference proteome</keyword>
<dbReference type="InterPro" id="IPR003598">
    <property type="entry name" value="Ig_sub2"/>
</dbReference>
<reference evidence="2 4" key="2">
    <citation type="submission" date="2018-11" db="EMBL/GenBank/DDBJ databases">
        <authorList>
            <consortium name="Pathogen Informatics"/>
        </authorList>
    </citation>
    <scope>NUCLEOTIDE SEQUENCE [LARGE SCALE GENOMIC DNA]</scope>
</reference>
<dbReference type="EMBL" id="UYYG01001160">
    <property type="protein sequence ID" value="VDN57463.1"/>
    <property type="molecule type" value="Genomic_DNA"/>
</dbReference>
<proteinExistence type="predicted"/>